<feature type="transmembrane region" description="Helical" evidence="6">
    <location>
        <begin position="154"/>
        <end position="182"/>
    </location>
</feature>
<reference evidence="8 9" key="1">
    <citation type="submission" date="2018-12" db="EMBL/GenBank/DDBJ databases">
        <title>Genome Sequence of Candidatus Viridilinea halotolerans isolated from saline sulfide-rich spring.</title>
        <authorList>
            <person name="Grouzdev D.S."/>
            <person name="Burganskaya E.I."/>
            <person name="Krutkina M.S."/>
            <person name="Sukhacheva M.V."/>
            <person name="Gorlenko V.M."/>
        </authorList>
    </citation>
    <scope>NUCLEOTIDE SEQUENCE [LARGE SCALE GENOMIC DNA]</scope>
    <source>
        <strain evidence="8">Chok-6</strain>
    </source>
</reference>
<evidence type="ECO:0000259" key="7">
    <source>
        <dbReference type="Pfam" id="PF02683"/>
    </source>
</evidence>
<protein>
    <submittedName>
        <fullName evidence="8">Cytochrome c biogenesis protein CcdA</fullName>
    </submittedName>
</protein>
<feature type="transmembrane region" description="Helical" evidence="6">
    <location>
        <begin position="194"/>
        <end position="215"/>
    </location>
</feature>
<comment type="caution">
    <text evidence="8">The sequence shown here is derived from an EMBL/GenBank/DDBJ whole genome shotgun (WGS) entry which is preliminary data.</text>
</comment>
<accession>A0A426U8Y4</accession>
<evidence type="ECO:0000256" key="2">
    <source>
        <dbReference type="ARBA" id="ARBA00006143"/>
    </source>
</evidence>
<evidence type="ECO:0000313" key="9">
    <source>
        <dbReference type="Proteomes" id="UP000280307"/>
    </source>
</evidence>
<dbReference type="Pfam" id="PF02683">
    <property type="entry name" value="DsbD_TM"/>
    <property type="match status" value="1"/>
</dbReference>
<evidence type="ECO:0000256" key="6">
    <source>
        <dbReference type="SAM" id="Phobius"/>
    </source>
</evidence>
<keyword evidence="3 6" id="KW-0812">Transmembrane</keyword>
<dbReference type="EMBL" id="RSAS01000102">
    <property type="protein sequence ID" value="RRR76726.1"/>
    <property type="molecule type" value="Genomic_DNA"/>
</dbReference>
<name>A0A426U8Y4_9CHLR</name>
<evidence type="ECO:0000256" key="3">
    <source>
        <dbReference type="ARBA" id="ARBA00022692"/>
    </source>
</evidence>
<dbReference type="PANTHER" id="PTHR31272:SF6">
    <property type="entry name" value="CYTOCHROME C-TYPE BIOGENESIS CCDA-LIKE CHLOROPLASTIC PROTEIN"/>
    <property type="match status" value="1"/>
</dbReference>
<gene>
    <name evidence="8" type="ORF">EI684_02425</name>
</gene>
<dbReference type="PANTHER" id="PTHR31272">
    <property type="entry name" value="CYTOCHROME C-TYPE BIOGENESIS PROTEIN HI_1454-RELATED"/>
    <property type="match status" value="1"/>
</dbReference>
<evidence type="ECO:0000313" key="8">
    <source>
        <dbReference type="EMBL" id="RRR76726.1"/>
    </source>
</evidence>
<dbReference type="GO" id="GO:0016020">
    <property type="term" value="C:membrane"/>
    <property type="evidence" value="ECO:0007669"/>
    <property type="project" value="UniProtKB-SubCell"/>
</dbReference>
<keyword evidence="4 6" id="KW-1133">Transmembrane helix</keyword>
<organism evidence="8 9">
    <name type="scientific">Candidatus Viridilinea halotolerans</name>
    <dbReference type="NCBI Taxonomy" id="2491704"/>
    <lineage>
        <taxon>Bacteria</taxon>
        <taxon>Bacillati</taxon>
        <taxon>Chloroflexota</taxon>
        <taxon>Chloroflexia</taxon>
        <taxon>Chloroflexales</taxon>
        <taxon>Chloroflexineae</taxon>
        <taxon>Oscillochloridaceae</taxon>
        <taxon>Candidatus Viridilinea</taxon>
    </lineage>
</organism>
<feature type="transmembrane region" description="Helical" evidence="6">
    <location>
        <begin position="78"/>
        <end position="106"/>
    </location>
</feature>
<feature type="transmembrane region" description="Helical" evidence="6">
    <location>
        <begin position="39"/>
        <end position="66"/>
    </location>
</feature>
<proteinExistence type="inferred from homology"/>
<evidence type="ECO:0000256" key="1">
    <source>
        <dbReference type="ARBA" id="ARBA00004141"/>
    </source>
</evidence>
<keyword evidence="5 6" id="KW-0472">Membrane</keyword>
<evidence type="ECO:0000256" key="4">
    <source>
        <dbReference type="ARBA" id="ARBA00022989"/>
    </source>
</evidence>
<comment type="subcellular location">
    <subcellularLocation>
        <location evidence="1">Membrane</location>
        <topology evidence="1">Multi-pass membrane protein</topology>
    </subcellularLocation>
</comment>
<dbReference type="Proteomes" id="UP000280307">
    <property type="component" value="Unassembled WGS sequence"/>
</dbReference>
<dbReference type="InterPro" id="IPR051790">
    <property type="entry name" value="Cytochrome_c-biogenesis_DsbD"/>
</dbReference>
<dbReference type="AlphaFoldDB" id="A0A426U8Y4"/>
<feature type="transmembrane region" description="Helical" evidence="6">
    <location>
        <begin position="112"/>
        <end position="133"/>
    </location>
</feature>
<feature type="domain" description="Cytochrome C biogenesis protein transmembrane" evidence="7">
    <location>
        <begin position="38"/>
        <end position="244"/>
    </location>
</feature>
<evidence type="ECO:0000256" key="5">
    <source>
        <dbReference type="ARBA" id="ARBA00023136"/>
    </source>
</evidence>
<dbReference type="InterPro" id="IPR003834">
    <property type="entry name" value="Cyt_c_assmbl_TM_dom"/>
</dbReference>
<dbReference type="GO" id="GO:0017004">
    <property type="term" value="P:cytochrome complex assembly"/>
    <property type="evidence" value="ECO:0007669"/>
    <property type="project" value="InterPro"/>
</dbReference>
<feature type="transmembrane region" description="Helical" evidence="6">
    <location>
        <begin position="227"/>
        <end position="246"/>
    </location>
</feature>
<comment type="similarity">
    <text evidence="2">Belongs to the DsbD family.</text>
</comment>
<sequence>MWRLVRYAQSCLSSASPRSLRGIEMNIDQFTFDGSLLTFLLVFLGGIITSIGPCSVASIPLIMAYVGGGTLTSRGRAFSLAFTFAVGMALTFMLLGIVASLVGGLLGGWSAWYYLLALVCFLIGLHMLGALSLPIPDWFGDLPNRIPLRGMPGALALGLAFGIVSSQCATPVLAVILTSVMASQDGLVYGASLLFIYALGRGMPVVAAGTFAGALRQLRGLGAWTPWIERVSGVVIIAVGLYLLWIA</sequence>